<sequence>MGKTYLVVHNVSFGYVRNVVRFIHRVLRNIVDADAELLIVDEIDAAGHEEGALVFVIGENFARHIRRPGCRYVYLNFSVVLALGNPLNISRPGWSAIRRKNSMLMEKLDLYDVLLDYYLPQTCVLQKRLRLPVLHFPVAVDPADIPAKTQLDLRRYDVCFVGGLTERRREIVTALSAGGLRLSPHQGVVFEDVVAQSRCCLNIHSHKCNHLETPRIVGAMAAATPVASERSYGLQDLIDQDLLVTSSISSLAWATIELCDDRTRLKALSESSFVWYRDIYLPKCYSHWISLVFQLSKLLKMSIHESVGSDFSDR</sequence>
<keyword evidence="2" id="KW-1185">Reference proteome</keyword>
<reference evidence="1 2" key="1">
    <citation type="submission" date="2017-03" db="EMBL/GenBank/DDBJ databases">
        <authorList>
            <person name="Afonso C.L."/>
            <person name="Miller P.J."/>
            <person name="Scott M.A."/>
            <person name="Spackman E."/>
            <person name="Goraichik I."/>
            <person name="Dimitrov K.M."/>
            <person name="Suarez D.L."/>
            <person name="Swayne D.E."/>
        </authorList>
    </citation>
    <scope>NUCLEOTIDE SEQUENCE [LARGE SCALE GENOMIC DNA]</scope>
    <source>
        <strain evidence="1 2">CECT 7745</strain>
    </source>
</reference>
<organism evidence="1 2">
    <name type="scientific">Roseovarius aestuarii</name>
    <dbReference type="NCBI Taxonomy" id="475083"/>
    <lineage>
        <taxon>Bacteria</taxon>
        <taxon>Pseudomonadati</taxon>
        <taxon>Pseudomonadota</taxon>
        <taxon>Alphaproteobacteria</taxon>
        <taxon>Rhodobacterales</taxon>
        <taxon>Roseobacteraceae</taxon>
        <taxon>Roseovarius</taxon>
    </lineage>
</organism>
<evidence type="ECO:0000313" key="1">
    <source>
        <dbReference type="EMBL" id="SMC12851.1"/>
    </source>
</evidence>
<gene>
    <name evidence="1" type="ORF">ROA7745_02683</name>
</gene>
<dbReference type="AlphaFoldDB" id="A0A1X7BT69"/>
<protein>
    <recommendedName>
        <fullName evidence="3">Glycosyl transferases group 1</fullName>
    </recommendedName>
</protein>
<accession>A0A1X7BT69</accession>
<dbReference type="OrthoDB" id="7848253at2"/>
<proteinExistence type="predicted"/>
<dbReference type="Proteomes" id="UP000193224">
    <property type="component" value="Unassembled WGS sequence"/>
</dbReference>
<dbReference type="EMBL" id="FWXB01000010">
    <property type="protein sequence ID" value="SMC12851.1"/>
    <property type="molecule type" value="Genomic_DNA"/>
</dbReference>
<name>A0A1X7BT69_9RHOB</name>
<evidence type="ECO:0008006" key="3">
    <source>
        <dbReference type="Google" id="ProtNLM"/>
    </source>
</evidence>
<evidence type="ECO:0000313" key="2">
    <source>
        <dbReference type="Proteomes" id="UP000193224"/>
    </source>
</evidence>